<dbReference type="EMBL" id="JBAWKC010000001">
    <property type="protein sequence ID" value="MFH6767856.1"/>
    <property type="molecule type" value="Genomic_DNA"/>
</dbReference>
<reference evidence="3 4" key="1">
    <citation type="submission" date="2024-02" db="EMBL/GenBank/DDBJ databases">
        <title>A Gaetbulibacter species isolated from tidal flats and genomic insights of their niches.</title>
        <authorList>
            <person name="Ye Y."/>
        </authorList>
    </citation>
    <scope>NUCLEOTIDE SEQUENCE [LARGE SCALE GENOMIC DNA]</scope>
    <source>
        <strain evidence="3 4">KEM-8</strain>
    </source>
</reference>
<dbReference type="RefSeq" id="WP_395437136.1">
    <property type="nucleotide sequence ID" value="NZ_JBAWKC010000001.1"/>
</dbReference>
<protein>
    <submittedName>
        <fullName evidence="3">FISUMP domain-containing protein</fullName>
    </submittedName>
</protein>
<proteinExistence type="predicted"/>
<evidence type="ECO:0000259" key="2">
    <source>
        <dbReference type="Pfam" id="PF09603"/>
    </source>
</evidence>
<evidence type="ECO:0000256" key="1">
    <source>
        <dbReference type="SAM" id="SignalP"/>
    </source>
</evidence>
<evidence type="ECO:0000313" key="3">
    <source>
        <dbReference type="EMBL" id="MFH6767856.1"/>
    </source>
</evidence>
<feature type="signal peptide" evidence="1">
    <location>
        <begin position="1"/>
        <end position="31"/>
    </location>
</feature>
<name>A0ABW7MM07_9FLAO</name>
<evidence type="ECO:0000313" key="4">
    <source>
        <dbReference type="Proteomes" id="UP001610104"/>
    </source>
</evidence>
<dbReference type="NCBIfam" id="TIGR02145">
    <property type="entry name" value="Fib_succ_major"/>
    <property type="match status" value="1"/>
</dbReference>
<dbReference type="Proteomes" id="UP001610104">
    <property type="component" value="Unassembled WGS sequence"/>
</dbReference>
<keyword evidence="4" id="KW-1185">Reference proteome</keyword>
<accession>A0ABW7MM07</accession>
<dbReference type="InterPro" id="IPR011871">
    <property type="entry name" value="Fib_succ_major"/>
</dbReference>
<keyword evidence="1" id="KW-0732">Signal</keyword>
<feature type="chain" id="PRO_5045105447" evidence="1">
    <location>
        <begin position="32"/>
        <end position="493"/>
    </location>
</feature>
<comment type="caution">
    <text evidence="3">The sequence shown here is derived from an EMBL/GenBank/DDBJ whole genome shotgun (WGS) entry which is preliminary data.</text>
</comment>
<gene>
    <name evidence="3" type="ORF">V8G56_03830</name>
</gene>
<feature type="domain" description="Fibrobacter succinogenes major paralogous" evidence="2">
    <location>
        <begin position="320"/>
        <end position="489"/>
    </location>
</feature>
<dbReference type="Pfam" id="PF09603">
    <property type="entry name" value="Fib_succ_major"/>
    <property type="match status" value="1"/>
</dbReference>
<sequence length="493" mass="55375">MLKDKVVTFVRTKGILNSIILLLAMAFLVHACAPDDKPIELNPNGGPSFVDIENDGYVVQLNAVPVKPPLVGTWRIYIGENGYFEDIHDPNTKFYGEPGESYTLGWEVGNGDDYKASSITVSFKPLNPVIIAPEADVDTLKNNVSAYLKAEEPKFGATGLWEIINGNNGRIENSQNFKAEFIGKEKTSYKLRWTLSYGSKAVYKEIDFITDVLHAYAGPDQLDIKNQKEVVDKYFTLEAYLPAGSTAEWEVIKNASLATVYTKNNPNSLIKGIADSLYTLKWKVVLDEYESVDSVNVRFRGKWGMWKDNRDNQTYRFTAINGLEWMSENYNYVAEPGNGSWYYGHAYRGVIEDGYPLETNEDRKKYGRLYSHDTAVNFAPEGWRLPTSEEVYNLIVSQGGTLYAKDKLTTGGKTGFDLGYPGYLEFSSGSDPAYRNVFRGQDKTAQYWTNDYNAFNDGAIAIATSVNSESVDLVVLFASYYALPVRYVRAIQD</sequence>
<organism evidence="3 4">
    <name type="scientific">Gaetbulibacter aquiaggeris</name>
    <dbReference type="NCBI Taxonomy" id="1735373"/>
    <lineage>
        <taxon>Bacteria</taxon>
        <taxon>Pseudomonadati</taxon>
        <taxon>Bacteroidota</taxon>
        <taxon>Flavobacteriia</taxon>
        <taxon>Flavobacteriales</taxon>
        <taxon>Flavobacteriaceae</taxon>
        <taxon>Gaetbulibacter</taxon>
    </lineage>
</organism>